<dbReference type="RefSeq" id="WP_009588951.1">
    <property type="nucleotide sequence ID" value="NZ_CP076252.1"/>
</dbReference>
<dbReference type="GO" id="GO:0030170">
    <property type="term" value="F:pyridoxal phosphate binding"/>
    <property type="evidence" value="ECO:0007669"/>
    <property type="project" value="TreeGrafter"/>
</dbReference>
<keyword evidence="1 3" id="KW-0663">Pyridoxal phosphate</keyword>
<evidence type="ECO:0000256" key="3">
    <source>
        <dbReference type="RuleBase" id="RU004508"/>
    </source>
</evidence>
<dbReference type="Gene3D" id="3.40.640.10">
    <property type="entry name" value="Type I PLP-dependent aspartate aminotransferase-like (Major domain)"/>
    <property type="match status" value="1"/>
</dbReference>
<dbReference type="InterPro" id="IPR015424">
    <property type="entry name" value="PyrdxlP-dep_Trfase"/>
</dbReference>
<accession>A0A1M4I9K2</accession>
<dbReference type="PANTHER" id="PTHR30244:SF34">
    <property type="entry name" value="DTDP-4-AMINO-4,6-DIDEOXYGALACTOSE TRANSAMINASE"/>
    <property type="match status" value="1"/>
</dbReference>
<evidence type="ECO:0000313" key="6">
    <source>
        <dbReference type="Proteomes" id="UP000184997"/>
    </source>
</evidence>
<dbReference type="NCBIfam" id="NF008687">
    <property type="entry name" value="PRK11706.1"/>
    <property type="match status" value="1"/>
</dbReference>
<protein>
    <submittedName>
        <fullName evidence="5">Nucleotide sugar transaminase</fullName>
    </submittedName>
</protein>
<comment type="similarity">
    <text evidence="2 3">Belongs to the DegT/DnrJ/EryC1 family.</text>
</comment>
<feature type="transmembrane region" description="Helical" evidence="4">
    <location>
        <begin position="273"/>
        <end position="292"/>
    </location>
</feature>
<dbReference type="CDD" id="cd00616">
    <property type="entry name" value="AHBA_syn"/>
    <property type="match status" value="1"/>
</dbReference>
<feature type="transmembrane region" description="Helical" evidence="4">
    <location>
        <begin position="379"/>
        <end position="398"/>
    </location>
</feature>
<dbReference type="Pfam" id="PF01041">
    <property type="entry name" value="DegT_DnrJ_EryC1"/>
    <property type="match status" value="1"/>
</dbReference>
<gene>
    <name evidence="5" type="ORF">XTGNCPPB3709_0254</name>
</gene>
<dbReference type="FunFam" id="3.40.640.10:FF:000037">
    <property type="entry name" value="dTDP-4-amino-4,6-dideoxygalactose transaminase"/>
    <property type="match status" value="1"/>
</dbReference>
<dbReference type="InterPro" id="IPR045723">
    <property type="entry name" value="DUF6077"/>
</dbReference>
<evidence type="ECO:0000256" key="4">
    <source>
        <dbReference type="SAM" id="Phobius"/>
    </source>
</evidence>
<feature type="transmembrane region" description="Helical" evidence="4">
    <location>
        <begin position="46"/>
        <end position="65"/>
    </location>
</feature>
<dbReference type="NCBIfam" id="TIGR02379">
    <property type="entry name" value="ECA_wecE"/>
    <property type="match status" value="1"/>
</dbReference>
<feature type="transmembrane region" description="Helical" evidence="4">
    <location>
        <begin position="313"/>
        <end position="338"/>
    </location>
</feature>
<feature type="transmembrane region" description="Helical" evidence="4">
    <location>
        <begin position="12"/>
        <end position="34"/>
    </location>
</feature>
<feature type="transmembrane region" description="Helical" evidence="4">
    <location>
        <begin position="129"/>
        <end position="153"/>
    </location>
</feature>
<proteinExistence type="inferred from homology"/>
<dbReference type="PANTHER" id="PTHR30244">
    <property type="entry name" value="TRANSAMINASE"/>
    <property type="match status" value="1"/>
</dbReference>
<dbReference type="Proteomes" id="UP000184997">
    <property type="component" value="Unassembled WGS sequence"/>
</dbReference>
<reference evidence="6" key="1">
    <citation type="submission" date="2016-07" db="EMBL/GenBank/DDBJ databases">
        <authorList>
            <person name="Florea S."/>
            <person name="Webb J.S."/>
            <person name="Jaromczyk J."/>
            <person name="Schardl C.L."/>
        </authorList>
    </citation>
    <scope>NUCLEOTIDE SEQUENCE [LARGE SCALE GENOMIC DNA]</scope>
</reference>
<dbReference type="EMBL" id="FLUK01000031">
    <property type="protein sequence ID" value="SBV86359.1"/>
    <property type="molecule type" value="Genomic_DNA"/>
</dbReference>
<evidence type="ECO:0000256" key="1">
    <source>
        <dbReference type="ARBA" id="ARBA00022898"/>
    </source>
</evidence>
<dbReference type="InterPro" id="IPR012749">
    <property type="entry name" value="WecE-like"/>
</dbReference>
<dbReference type="GO" id="GO:0000271">
    <property type="term" value="P:polysaccharide biosynthetic process"/>
    <property type="evidence" value="ECO:0007669"/>
    <property type="project" value="TreeGrafter"/>
</dbReference>
<dbReference type="GO" id="GO:0019180">
    <property type="term" value="F:dTDP-4-amino-4,6-dideoxygalactose transaminase activity"/>
    <property type="evidence" value="ECO:0007669"/>
    <property type="project" value="TreeGrafter"/>
</dbReference>
<dbReference type="Pfam" id="PF19554">
    <property type="entry name" value="DUF6077"/>
    <property type="match status" value="1"/>
</dbReference>
<dbReference type="SUPFAM" id="SSF53383">
    <property type="entry name" value="PLP-dependent transferases"/>
    <property type="match status" value="1"/>
</dbReference>
<sequence>MLAQRLSLRFSVVAVLIGGLAVATLSVTALQVLGGYWRLRQPGQRLHLAGAIALALAGGWLAMSINRPDIDDSIYVPKAVYYVAHPDAPIDTSVNWLAGLERTPNSGVFPYYELTQAALAWLGGVPYLAVYHVLFPGIVGFLMCAAAIVLIGAFETRPRTILLCSVFYLLLLLALGETHRAYGNLSIARAFHGKYMFLSVGVPAWIYFSLRYLRQPQPRSWLILTAVGVGMAAATPTAMVFLPFLALTLALAVHVQESRAFASPAAWWPALRYGASLAPVVLMAIAFRFYAVDNIAAGSQINAGFPKSFADQLRLIVNPAYPLTPALFVASLALVLALSPYRRFFATWVATLCILLLNPWVSHLVMLHLTTENIYWRMFYLLPFPLLAALALAPLANAGRRGPLWAGLCVVAAGLAATIGPTSVLRHDNGATLALPGYKIGTADRICAQQLVQRAAPGSMLAPVEIASNVLLLSSRFPQYVVREDYLGLMMSTVPARISFQQRQDAAAYLYRNAATPEAENAFRATIAAANGPAHVLVRADADRHAVIAAQLDAAGYRRAFAVGKELYYIAESHFNGRLAGDGPFTRRCHDWLHKRTGARALLTHSCTAALEMAALLLDIQPGDEIIMPSYTFVSTANAFVLRGGIPVFVDIREDTLNLDERLIEAAITARTRAIVPVHYAGVACEMDSILDIAARHGLSVIEDAAQGVMASYKGRALGAIGDIGAYSFHETKNVISGEGGALLMRDAALAQRAEVIREKGTDRSRYFRGEVDKYTWQDVGSSFLPGELTAAFLWAQLEEAERITQDRVRSWDRYHAALQSLEDSGAIRRPIIPDECQHNAHMYYVLLHPQADRQHVLETLRAQGIGSVFHYVPLHDSPAGKRYGRAAGQLEITQRQSRRLLRLPLWTGLSEAQQDRVVDVFTRALG</sequence>
<organism evidence="5 6">
    <name type="scientific">Xanthomonas graminis pv. graminis</name>
    <dbReference type="NCBI Taxonomy" id="134874"/>
    <lineage>
        <taxon>Bacteria</taxon>
        <taxon>Pseudomonadati</taxon>
        <taxon>Pseudomonadota</taxon>
        <taxon>Gammaproteobacteria</taxon>
        <taxon>Lysobacterales</taxon>
        <taxon>Lysobacteraceae</taxon>
        <taxon>Xanthomonas</taxon>
        <taxon>Xanthomonas translucens group</taxon>
        <taxon>Xanthomonas graminis</taxon>
    </lineage>
</organism>
<feature type="transmembrane region" description="Helical" evidence="4">
    <location>
        <begin position="220"/>
        <end position="253"/>
    </location>
</feature>
<evidence type="ECO:0000313" key="5">
    <source>
        <dbReference type="EMBL" id="SBV86359.1"/>
    </source>
</evidence>
<keyword evidence="4" id="KW-1133">Transmembrane helix</keyword>
<keyword evidence="4" id="KW-0472">Membrane</keyword>
<feature type="transmembrane region" description="Helical" evidence="4">
    <location>
        <begin position="344"/>
        <end position="367"/>
    </location>
</feature>
<feature type="transmembrane region" description="Helical" evidence="4">
    <location>
        <begin position="196"/>
        <end position="213"/>
    </location>
</feature>
<dbReference type="InterPro" id="IPR015421">
    <property type="entry name" value="PyrdxlP-dep_Trfase_major"/>
</dbReference>
<name>A0A1M4I9K2_9XANT</name>
<keyword evidence="4" id="KW-0812">Transmembrane</keyword>
<feature type="transmembrane region" description="Helical" evidence="4">
    <location>
        <begin position="160"/>
        <end position="176"/>
    </location>
</feature>
<dbReference type="AlphaFoldDB" id="A0A1M4I9K2"/>
<dbReference type="InterPro" id="IPR000653">
    <property type="entry name" value="DegT/StrS_aminotransferase"/>
</dbReference>
<evidence type="ECO:0000256" key="2">
    <source>
        <dbReference type="ARBA" id="ARBA00037999"/>
    </source>
</evidence>